<protein>
    <submittedName>
        <fullName evidence="2">Glycosyltransferase family 77 protein</fullName>
    </submittedName>
</protein>
<evidence type="ECO:0000259" key="1">
    <source>
        <dbReference type="Pfam" id="PF03407"/>
    </source>
</evidence>
<dbReference type="OrthoDB" id="2019572at2759"/>
<reference evidence="2" key="1">
    <citation type="journal article" date="2020" name="Stud. Mycol.">
        <title>101 Dothideomycetes genomes: a test case for predicting lifestyles and emergence of pathogens.</title>
        <authorList>
            <person name="Haridas S."/>
            <person name="Albert R."/>
            <person name="Binder M."/>
            <person name="Bloem J."/>
            <person name="Labutti K."/>
            <person name="Salamov A."/>
            <person name="Andreopoulos B."/>
            <person name="Baker S."/>
            <person name="Barry K."/>
            <person name="Bills G."/>
            <person name="Bluhm B."/>
            <person name="Cannon C."/>
            <person name="Castanera R."/>
            <person name="Culley D."/>
            <person name="Daum C."/>
            <person name="Ezra D."/>
            <person name="Gonzalez J."/>
            <person name="Henrissat B."/>
            <person name="Kuo A."/>
            <person name="Liang C."/>
            <person name="Lipzen A."/>
            <person name="Lutzoni F."/>
            <person name="Magnuson J."/>
            <person name="Mondo S."/>
            <person name="Nolan M."/>
            <person name="Ohm R."/>
            <person name="Pangilinan J."/>
            <person name="Park H.-J."/>
            <person name="Ramirez L."/>
            <person name="Alfaro M."/>
            <person name="Sun H."/>
            <person name="Tritt A."/>
            <person name="Yoshinaga Y."/>
            <person name="Zwiers L.-H."/>
            <person name="Turgeon B."/>
            <person name="Goodwin S."/>
            <person name="Spatafora J."/>
            <person name="Crous P."/>
            <person name="Grigoriev I."/>
        </authorList>
    </citation>
    <scope>NUCLEOTIDE SEQUENCE</scope>
    <source>
        <strain evidence="2">CBS 260.36</strain>
    </source>
</reference>
<proteinExistence type="predicted"/>
<dbReference type="InterPro" id="IPR052636">
    <property type="entry name" value="UDP-D-xylose:L-fucose_XylT"/>
</dbReference>
<evidence type="ECO:0000313" key="2">
    <source>
        <dbReference type="EMBL" id="KAF2152797.1"/>
    </source>
</evidence>
<dbReference type="Pfam" id="PF03407">
    <property type="entry name" value="Nucleotid_trans"/>
    <property type="match status" value="1"/>
</dbReference>
<dbReference type="GO" id="GO:0016757">
    <property type="term" value="F:glycosyltransferase activity"/>
    <property type="evidence" value="ECO:0007669"/>
    <property type="project" value="TreeGrafter"/>
</dbReference>
<evidence type="ECO:0000313" key="3">
    <source>
        <dbReference type="Proteomes" id="UP000799439"/>
    </source>
</evidence>
<dbReference type="AlphaFoldDB" id="A0A9P4IZL6"/>
<dbReference type="PANTHER" id="PTHR47032:SF1">
    <property type="entry name" value="UDP-D-XYLOSE:L-FUCOSE ALPHA-1,3-D-XYLOSYLTRANSFERASE-RELATED"/>
    <property type="match status" value="1"/>
</dbReference>
<accession>A0A9P4IZL6</accession>
<gene>
    <name evidence="2" type="ORF">K461DRAFT_279035</name>
</gene>
<feature type="domain" description="Nucleotide-diphospho-sugar transferase" evidence="1">
    <location>
        <begin position="94"/>
        <end position="342"/>
    </location>
</feature>
<name>A0A9P4IZL6_9PEZI</name>
<dbReference type="PANTHER" id="PTHR47032">
    <property type="entry name" value="UDP-D-XYLOSE:L-FUCOSE ALPHA-1,3-D-XYLOSYLTRANSFERASE-RELATED"/>
    <property type="match status" value="1"/>
</dbReference>
<dbReference type="Proteomes" id="UP000799439">
    <property type="component" value="Unassembled WGS sequence"/>
</dbReference>
<dbReference type="EMBL" id="ML996086">
    <property type="protein sequence ID" value="KAF2152797.1"/>
    <property type="molecule type" value="Genomic_DNA"/>
</dbReference>
<keyword evidence="3" id="KW-1185">Reference proteome</keyword>
<organism evidence="2 3">
    <name type="scientific">Myriangium duriaei CBS 260.36</name>
    <dbReference type="NCBI Taxonomy" id="1168546"/>
    <lineage>
        <taxon>Eukaryota</taxon>
        <taxon>Fungi</taxon>
        <taxon>Dikarya</taxon>
        <taxon>Ascomycota</taxon>
        <taxon>Pezizomycotina</taxon>
        <taxon>Dothideomycetes</taxon>
        <taxon>Dothideomycetidae</taxon>
        <taxon>Myriangiales</taxon>
        <taxon>Myriangiaceae</taxon>
        <taxon>Myriangium</taxon>
    </lineage>
</organism>
<dbReference type="GO" id="GO:0005794">
    <property type="term" value="C:Golgi apparatus"/>
    <property type="evidence" value="ECO:0007669"/>
    <property type="project" value="TreeGrafter"/>
</dbReference>
<comment type="caution">
    <text evidence="2">The sequence shown here is derived from an EMBL/GenBank/DDBJ whole genome shotgun (WGS) entry which is preliminary data.</text>
</comment>
<sequence>MRLAVLRKQVVRPLCLVLGGVLVALVLTAHLAGVALYPFAPPPPRLHTLSSDTLRTLAGQAVNNTLVVVPVNTGMLHLADNLLCSLQRTDFNGSNILFWALDAHARTILDKRGHTTYFDPHFFGVEINTNHHRNTENYHRMMLERPKFFIDILSAGYDILMIDVDTIWYQSPLLLRDDTVDAVYSTDAREFYQAHDAFDDPKAKGNKMPPVCAGVFWLKSNEKTVRLYQDMLAVFNGGLRTWFWRLTSFKDDQRGLDCLLNDGRARLVEPLPNGITTSMLDGRYRDQADLRVRLLDQTQVVNGQLILFRPDAYQENLARLRNEGKDRIAVHLNWDPTKEEKRRGAQGLGIWQLDEAGNCKMP</sequence>
<dbReference type="InterPro" id="IPR005069">
    <property type="entry name" value="Nucl-diP-sugar_transferase"/>
</dbReference>